<dbReference type="Pfam" id="PF01928">
    <property type="entry name" value="CYTH"/>
    <property type="match status" value="1"/>
</dbReference>
<dbReference type="SUPFAM" id="SSF55154">
    <property type="entry name" value="CYTH-like phosphatases"/>
    <property type="match status" value="1"/>
</dbReference>
<comment type="caution">
    <text evidence="2">The sequence shown here is derived from an EMBL/GenBank/DDBJ whole genome shotgun (WGS) entry which is preliminary data.</text>
</comment>
<dbReference type="Gene3D" id="2.40.320.10">
    <property type="entry name" value="Hypothetical Protein Pfu-838710-001"/>
    <property type="match status" value="1"/>
</dbReference>
<reference evidence="2 3" key="1">
    <citation type="journal article" date="2015" name="Nature">
        <title>rRNA introns, odd ribosomes, and small enigmatic genomes across a large radiation of phyla.</title>
        <authorList>
            <person name="Brown C.T."/>
            <person name="Hug L.A."/>
            <person name="Thomas B.C."/>
            <person name="Sharon I."/>
            <person name="Castelle C.J."/>
            <person name="Singh A."/>
            <person name="Wilkins M.J."/>
            <person name="Williams K.H."/>
            <person name="Banfield J.F."/>
        </authorList>
    </citation>
    <scope>NUCLEOTIDE SEQUENCE [LARGE SCALE GENOMIC DNA]</scope>
</reference>
<organism evidence="2 3">
    <name type="scientific">Candidatus Nomurabacteria bacterium GW2011_GWB1_40_7</name>
    <dbReference type="NCBI Taxonomy" id="1618744"/>
    <lineage>
        <taxon>Bacteria</taxon>
        <taxon>Candidatus Nomuraibacteriota</taxon>
    </lineage>
</organism>
<dbReference type="InterPro" id="IPR033469">
    <property type="entry name" value="CYTH-like_dom_sf"/>
</dbReference>
<protein>
    <recommendedName>
        <fullName evidence="1">CYTH domain-containing protein</fullName>
    </recommendedName>
</protein>
<name>A0A0G0SYM1_9BACT</name>
<dbReference type="InterPro" id="IPR023577">
    <property type="entry name" value="CYTH_domain"/>
</dbReference>
<dbReference type="PANTHER" id="PTHR21028:SF2">
    <property type="entry name" value="CYTH DOMAIN-CONTAINING PROTEIN"/>
    <property type="match status" value="1"/>
</dbReference>
<evidence type="ECO:0000313" key="2">
    <source>
        <dbReference type="EMBL" id="KKR69908.1"/>
    </source>
</evidence>
<dbReference type="PANTHER" id="PTHR21028">
    <property type="entry name" value="SI:CH211-156B7.4"/>
    <property type="match status" value="1"/>
</dbReference>
<gene>
    <name evidence="2" type="ORF">UU13_C0019G0010</name>
</gene>
<dbReference type="CDD" id="cd07890">
    <property type="entry name" value="CYTH-like_AC_IV-like"/>
    <property type="match status" value="1"/>
</dbReference>
<evidence type="ECO:0000259" key="1">
    <source>
        <dbReference type="PROSITE" id="PS51707"/>
    </source>
</evidence>
<dbReference type="PROSITE" id="PS51707">
    <property type="entry name" value="CYTH"/>
    <property type="match status" value="1"/>
</dbReference>
<dbReference type="Proteomes" id="UP000034452">
    <property type="component" value="Unassembled WGS sequence"/>
</dbReference>
<evidence type="ECO:0000313" key="3">
    <source>
        <dbReference type="Proteomes" id="UP000034452"/>
    </source>
</evidence>
<proteinExistence type="predicted"/>
<feature type="domain" description="CYTH" evidence="1">
    <location>
        <begin position="2"/>
        <end position="169"/>
    </location>
</feature>
<accession>A0A0G0SYM1</accession>
<dbReference type="EMBL" id="LBZL01000019">
    <property type="protein sequence ID" value="KKR69908.1"/>
    <property type="molecule type" value="Genomic_DNA"/>
</dbReference>
<dbReference type="AlphaFoldDB" id="A0A0G0SYM1"/>
<sequence>MKTEIETRFLGIDKNSLISRLKSLGAVDNGEAKLNDTIFYDKDLTWLGQHKLIKVREKNGKAKLSFKSNKEQTVDSTKEIEFDVSDAEEAKIFLESVGFVIFRTVEKRRHSFSLDNVSVDVDTWPEIPIFVELEGSSVEELKLIAQKLELDWEQRFDGDPREVYKKYGFDFDNIRTITFDKFE</sequence>
<dbReference type="InterPro" id="IPR008173">
    <property type="entry name" value="Adenylyl_cyclase_CyaB"/>
</dbReference>